<name>A0A0A0EWQ5_9GAMM</name>
<dbReference type="Pfam" id="PF04519">
    <property type="entry name" value="Bactofilin"/>
    <property type="match status" value="1"/>
</dbReference>
<keyword evidence="3" id="KW-1185">Reference proteome</keyword>
<dbReference type="OrthoDB" id="5294247at2"/>
<dbReference type="eggNOG" id="COG1664">
    <property type="taxonomic scope" value="Bacteria"/>
</dbReference>
<comment type="similarity">
    <text evidence="1">Belongs to the bactofilin family.</text>
</comment>
<evidence type="ECO:0000313" key="3">
    <source>
        <dbReference type="Proteomes" id="UP000029998"/>
    </source>
</evidence>
<dbReference type="PANTHER" id="PTHR35024:SF4">
    <property type="entry name" value="POLYMER-FORMING CYTOSKELETAL PROTEIN"/>
    <property type="match status" value="1"/>
</dbReference>
<evidence type="ECO:0000313" key="2">
    <source>
        <dbReference type="EMBL" id="KGM54720.1"/>
    </source>
</evidence>
<gene>
    <name evidence="2" type="ORF">N800_02275</name>
</gene>
<reference evidence="2 3" key="1">
    <citation type="submission" date="2013-08" db="EMBL/GenBank/DDBJ databases">
        <title>Genome sequencing of Lysobacter.</title>
        <authorList>
            <person name="Zhang S."/>
            <person name="Wang G."/>
        </authorList>
    </citation>
    <scope>NUCLEOTIDE SEQUENCE [LARGE SCALE GENOMIC DNA]</scope>
    <source>
        <strain evidence="2 3">GH1-9</strain>
    </source>
</reference>
<dbReference type="InterPro" id="IPR007607">
    <property type="entry name" value="BacA/B"/>
</dbReference>
<organism evidence="2 3">
    <name type="scientific">Lysobacter daejeonensis GH1-9</name>
    <dbReference type="NCBI Taxonomy" id="1385517"/>
    <lineage>
        <taxon>Bacteria</taxon>
        <taxon>Pseudomonadati</taxon>
        <taxon>Pseudomonadota</taxon>
        <taxon>Gammaproteobacteria</taxon>
        <taxon>Lysobacterales</taxon>
        <taxon>Lysobacteraceae</taxon>
        <taxon>Aerolutibacter</taxon>
    </lineage>
</organism>
<dbReference type="PANTHER" id="PTHR35024">
    <property type="entry name" value="HYPOTHETICAL CYTOSOLIC PROTEIN"/>
    <property type="match status" value="1"/>
</dbReference>
<comment type="caution">
    <text evidence="2">The sequence shown here is derived from an EMBL/GenBank/DDBJ whole genome shotgun (WGS) entry which is preliminary data.</text>
</comment>
<dbReference type="EMBL" id="AVPU01000010">
    <property type="protein sequence ID" value="KGM54720.1"/>
    <property type="molecule type" value="Genomic_DNA"/>
</dbReference>
<proteinExistence type="inferred from homology"/>
<accession>A0A0A0EWQ5</accession>
<dbReference type="Proteomes" id="UP000029998">
    <property type="component" value="Unassembled WGS sequence"/>
</dbReference>
<sequence length="136" mass="14274">MKFKSKSASVPEGQVDTLIGPQMTIRGDLQFSGGLYVEGRIVGKVIAEEGKPAMLTLAENGSIVGEIRAPVVVLNGTLEGDVHAEERVELAAKARVKGNVHYKVVEMAAGALLTGRLIHAEATLDEARQEAAAVVG</sequence>
<dbReference type="AlphaFoldDB" id="A0A0A0EWQ5"/>
<dbReference type="STRING" id="1385517.N800_02275"/>
<protein>
    <submittedName>
        <fullName evidence="2">Cell shape determination protein CcmA</fullName>
    </submittedName>
</protein>
<evidence type="ECO:0000256" key="1">
    <source>
        <dbReference type="ARBA" id="ARBA00044755"/>
    </source>
</evidence>